<dbReference type="InParanoid" id="W3XIJ3"/>
<organism evidence="2 3">
    <name type="scientific">Pestalotiopsis fici (strain W106-1 / CGMCC3.15140)</name>
    <dbReference type="NCBI Taxonomy" id="1229662"/>
    <lineage>
        <taxon>Eukaryota</taxon>
        <taxon>Fungi</taxon>
        <taxon>Dikarya</taxon>
        <taxon>Ascomycota</taxon>
        <taxon>Pezizomycotina</taxon>
        <taxon>Sordariomycetes</taxon>
        <taxon>Xylariomycetidae</taxon>
        <taxon>Amphisphaeriales</taxon>
        <taxon>Sporocadaceae</taxon>
        <taxon>Pestalotiopsis</taxon>
    </lineage>
</organism>
<keyword evidence="3" id="KW-1185">Reference proteome</keyword>
<accession>W3XIJ3</accession>
<dbReference type="HOGENOM" id="CLU_2606778_0_0_1"/>
<gene>
    <name evidence="2" type="ORF">PFICI_03844</name>
</gene>
<feature type="region of interest" description="Disordered" evidence="1">
    <location>
        <begin position="42"/>
        <end position="79"/>
    </location>
</feature>
<evidence type="ECO:0000313" key="3">
    <source>
        <dbReference type="Proteomes" id="UP000030651"/>
    </source>
</evidence>
<dbReference type="OrthoDB" id="4132874at2759"/>
<evidence type="ECO:0000313" key="2">
    <source>
        <dbReference type="EMBL" id="ETS85819.1"/>
    </source>
</evidence>
<name>W3XIJ3_PESFW</name>
<dbReference type="RefSeq" id="XP_007830616.1">
    <property type="nucleotide sequence ID" value="XM_007832425.1"/>
</dbReference>
<dbReference type="AlphaFoldDB" id="W3XIJ3"/>
<reference evidence="3" key="1">
    <citation type="journal article" date="2015" name="BMC Genomics">
        <title>Genomic and transcriptomic analysis of the endophytic fungus Pestalotiopsis fici reveals its lifestyle and high potential for synthesis of natural products.</title>
        <authorList>
            <person name="Wang X."/>
            <person name="Zhang X."/>
            <person name="Liu L."/>
            <person name="Xiang M."/>
            <person name="Wang W."/>
            <person name="Sun X."/>
            <person name="Che Y."/>
            <person name="Guo L."/>
            <person name="Liu G."/>
            <person name="Guo L."/>
            <person name="Wang C."/>
            <person name="Yin W.B."/>
            <person name="Stadler M."/>
            <person name="Zhang X."/>
            <person name="Liu X."/>
        </authorList>
    </citation>
    <scope>NUCLEOTIDE SEQUENCE [LARGE SCALE GENOMIC DNA]</scope>
    <source>
        <strain evidence="3">W106-1 / CGMCC3.15140</strain>
    </source>
</reference>
<evidence type="ECO:0000256" key="1">
    <source>
        <dbReference type="SAM" id="MobiDB-lite"/>
    </source>
</evidence>
<dbReference type="KEGG" id="pfy:PFICI_03844"/>
<sequence>MADNNTSSTQNVLDQQKSNFGTTAQADIGSNAELVGEAIKDKIDDAVPKGPKKADQTTGGRVQVAETGDLHDLAARRQP</sequence>
<dbReference type="EMBL" id="KI912110">
    <property type="protein sequence ID" value="ETS85819.1"/>
    <property type="molecule type" value="Genomic_DNA"/>
</dbReference>
<dbReference type="GeneID" id="19268857"/>
<proteinExistence type="predicted"/>
<protein>
    <submittedName>
        <fullName evidence="2">Uncharacterized protein</fullName>
    </submittedName>
</protein>
<feature type="compositionally biased region" description="Basic and acidic residues" evidence="1">
    <location>
        <begin position="42"/>
        <end position="55"/>
    </location>
</feature>
<feature type="compositionally biased region" description="Basic and acidic residues" evidence="1">
    <location>
        <begin position="68"/>
        <end position="79"/>
    </location>
</feature>
<dbReference type="Proteomes" id="UP000030651">
    <property type="component" value="Unassembled WGS sequence"/>
</dbReference>